<dbReference type="InterPro" id="IPR026341">
    <property type="entry name" value="T9SS_type_B"/>
</dbReference>
<dbReference type="EMBL" id="JABFCR010000001">
    <property type="protein sequence ID" value="NNU33058.1"/>
    <property type="molecule type" value="Genomic_DNA"/>
</dbReference>
<protein>
    <submittedName>
        <fullName evidence="1">T9SS type B sorting domain-containing protein</fullName>
    </submittedName>
</protein>
<dbReference type="Proteomes" id="UP000566071">
    <property type="component" value="Unassembled WGS sequence"/>
</dbReference>
<proteinExistence type="predicted"/>
<dbReference type="NCBIfam" id="TIGR04131">
    <property type="entry name" value="Bac_Flav_CTERM"/>
    <property type="match status" value="1"/>
</dbReference>
<reference evidence="1 2" key="1">
    <citation type="submission" date="2020-05" db="EMBL/GenBank/DDBJ databases">
        <authorList>
            <person name="Khan S.A."/>
            <person name="Jeon C.O."/>
            <person name="Chun B.H."/>
        </authorList>
    </citation>
    <scope>NUCLEOTIDE SEQUENCE [LARGE SCALE GENOMIC DNA]</scope>
    <source>
        <strain evidence="1 2">S1162</strain>
    </source>
</reference>
<dbReference type="Pfam" id="PF13585">
    <property type="entry name" value="CHU_C"/>
    <property type="match status" value="1"/>
</dbReference>
<name>A0ABX1VYM2_9SPHI</name>
<evidence type="ECO:0000313" key="1">
    <source>
        <dbReference type="EMBL" id="NNU33058.1"/>
    </source>
</evidence>
<gene>
    <name evidence="1" type="ORF">HK413_00540</name>
</gene>
<evidence type="ECO:0000313" key="2">
    <source>
        <dbReference type="Proteomes" id="UP000566071"/>
    </source>
</evidence>
<dbReference type="RefSeq" id="WP_175268761.1">
    <property type="nucleotide sequence ID" value="NZ_JABFCR010000001.1"/>
</dbReference>
<organism evidence="1 2">
    <name type="scientific">Mucilaginibacter humi</name>
    <dbReference type="NCBI Taxonomy" id="2732510"/>
    <lineage>
        <taxon>Bacteria</taxon>
        <taxon>Pseudomonadati</taxon>
        <taxon>Bacteroidota</taxon>
        <taxon>Sphingobacteriia</taxon>
        <taxon>Sphingobacteriales</taxon>
        <taxon>Sphingobacteriaceae</taxon>
        <taxon>Mucilaginibacter</taxon>
    </lineage>
</organism>
<sequence>MSKIGQYSHCTVEVLNRYGEKVFYSIGYPVAWDGKRGGANLPTGTYYYIIKLNSSMKPLTGYLAIIR</sequence>
<keyword evidence="2" id="KW-1185">Reference proteome</keyword>
<comment type="caution">
    <text evidence="1">The sequence shown here is derived from an EMBL/GenBank/DDBJ whole genome shotgun (WGS) entry which is preliminary data.</text>
</comment>
<accession>A0ABX1VYM2</accession>